<keyword evidence="3" id="KW-1185">Reference proteome</keyword>
<keyword evidence="2" id="KW-0560">Oxidoreductase</keyword>
<protein>
    <submittedName>
        <fullName evidence="2">Antibiotic biosynthesis monooxygenase</fullName>
    </submittedName>
</protein>
<dbReference type="PROSITE" id="PS51725">
    <property type="entry name" value="ABM"/>
    <property type="match status" value="1"/>
</dbReference>
<organism evidence="2 3">
    <name type="scientific">Nesterenkonia cremea</name>
    <dbReference type="NCBI Taxonomy" id="1882340"/>
    <lineage>
        <taxon>Bacteria</taxon>
        <taxon>Bacillati</taxon>
        <taxon>Actinomycetota</taxon>
        <taxon>Actinomycetes</taxon>
        <taxon>Micrococcales</taxon>
        <taxon>Micrococcaceae</taxon>
        <taxon>Nesterenkonia</taxon>
    </lineage>
</organism>
<reference evidence="2" key="1">
    <citation type="journal article" date="2014" name="Int. J. Syst. Evol. Microbiol.">
        <title>Complete genome sequence of Corynebacterium casei LMG S-19264T (=DSM 44701T), isolated from a smear-ripened cheese.</title>
        <authorList>
            <consortium name="US DOE Joint Genome Institute (JGI-PGF)"/>
            <person name="Walter F."/>
            <person name="Albersmeier A."/>
            <person name="Kalinowski J."/>
            <person name="Ruckert C."/>
        </authorList>
    </citation>
    <scope>NUCLEOTIDE SEQUENCE</scope>
    <source>
        <strain evidence="2">CGMCC 1.15388</strain>
    </source>
</reference>
<dbReference type="SUPFAM" id="SSF54909">
    <property type="entry name" value="Dimeric alpha+beta barrel"/>
    <property type="match status" value="1"/>
</dbReference>
<dbReference type="InterPro" id="IPR007138">
    <property type="entry name" value="ABM_dom"/>
</dbReference>
<evidence type="ECO:0000313" key="2">
    <source>
        <dbReference type="EMBL" id="GGE74057.1"/>
    </source>
</evidence>
<dbReference type="Pfam" id="PF03992">
    <property type="entry name" value="ABM"/>
    <property type="match status" value="1"/>
</dbReference>
<dbReference type="InterPro" id="IPR011008">
    <property type="entry name" value="Dimeric_a/b-barrel"/>
</dbReference>
<dbReference type="GO" id="GO:0004497">
    <property type="term" value="F:monooxygenase activity"/>
    <property type="evidence" value="ECO:0007669"/>
    <property type="project" value="UniProtKB-KW"/>
</dbReference>
<dbReference type="RefSeq" id="WP_188685589.1">
    <property type="nucleotide sequence ID" value="NZ_BMIS01000010.1"/>
</dbReference>
<evidence type="ECO:0000313" key="3">
    <source>
        <dbReference type="Proteomes" id="UP000633136"/>
    </source>
</evidence>
<proteinExistence type="predicted"/>
<reference evidence="2" key="2">
    <citation type="submission" date="2020-09" db="EMBL/GenBank/DDBJ databases">
        <authorList>
            <person name="Sun Q."/>
            <person name="Zhou Y."/>
        </authorList>
    </citation>
    <scope>NUCLEOTIDE SEQUENCE</scope>
    <source>
        <strain evidence="2">CGMCC 1.15388</strain>
    </source>
</reference>
<gene>
    <name evidence="2" type="ORF">GCM10011401_21640</name>
</gene>
<name>A0A917AT95_9MICC</name>
<sequence>MSAVIVTAVFHPKDGKKQELADAMRRGIEAVHTESGCELYSIHDAEDGTVTMIEKWSSAEELDAHGEGEPVKTLLADIDGLVEGAPTVTRMHPLPRGTQEQGSL</sequence>
<dbReference type="Gene3D" id="3.30.70.100">
    <property type="match status" value="1"/>
</dbReference>
<dbReference type="AlphaFoldDB" id="A0A917AT95"/>
<dbReference type="Proteomes" id="UP000633136">
    <property type="component" value="Unassembled WGS sequence"/>
</dbReference>
<accession>A0A917AT95</accession>
<feature type="domain" description="ABM" evidence="1">
    <location>
        <begin position="4"/>
        <end position="91"/>
    </location>
</feature>
<evidence type="ECO:0000259" key="1">
    <source>
        <dbReference type="PROSITE" id="PS51725"/>
    </source>
</evidence>
<keyword evidence="2" id="KW-0503">Monooxygenase</keyword>
<comment type="caution">
    <text evidence="2">The sequence shown here is derived from an EMBL/GenBank/DDBJ whole genome shotgun (WGS) entry which is preliminary data.</text>
</comment>
<dbReference type="EMBL" id="BMIS01000010">
    <property type="protein sequence ID" value="GGE74057.1"/>
    <property type="molecule type" value="Genomic_DNA"/>
</dbReference>